<name>A0ABY5UZB1_9BACT</name>
<dbReference type="GeneID" id="82890161"/>
<dbReference type="InterPro" id="IPR006638">
    <property type="entry name" value="Elp3/MiaA/NifB-like_rSAM"/>
</dbReference>
<keyword evidence="2" id="KW-0949">S-adenosyl-L-methionine</keyword>
<feature type="domain" description="B12-binding" evidence="6">
    <location>
        <begin position="143"/>
        <end position="283"/>
    </location>
</feature>
<accession>A0ABY5UZB1</accession>
<keyword evidence="3" id="KW-0479">Metal-binding</keyword>
<keyword evidence="5" id="KW-0411">Iron-sulfur</keyword>
<evidence type="ECO:0000256" key="1">
    <source>
        <dbReference type="ARBA" id="ARBA00001966"/>
    </source>
</evidence>
<dbReference type="PROSITE" id="PS51332">
    <property type="entry name" value="B12_BINDING"/>
    <property type="match status" value="1"/>
</dbReference>
<dbReference type="SUPFAM" id="SSF102114">
    <property type="entry name" value="Radical SAM enzymes"/>
    <property type="match status" value="1"/>
</dbReference>
<dbReference type="InterPro" id="IPR058240">
    <property type="entry name" value="rSAM_sf"/>
</dbReference>
<dbReference type="PANTHER" id="PTHR43409">
    <property type="entry name" value="ANAEROBIC MAGNESIUM-PROTOPORPHYRIN IX MONOMETHYL ESTER CYCLASE-RELATED"/>
    <property type="match status" value="1"/>
</dbReference>
<evidence type="ECO:0000259" key="7">
    <source>
        <dbReference type="PROSITE" id="PS51918"/>
    </source>
</evidence>
<dbReference type="EMBL" id="CP102294">
    <property type="protein sequence ID" value="UWN57283.1"/>
    <property type="molecule type" value="Genomic_DNA"/>
</dbReference>
<dbReference type="InterPro" id="IPR051198">
    <property type="entry name" value="BchE-like"/>
</dbReference>
<dbReference type="Proteomes" id="UP001059295">
    <property type="component" value="Chromosome"/>
</dbReference>
<dbReference type="Pfam" id="PF04055">
    <property type="entry name" value="Radical_SAM"/>
    <property type="match status" value="1"/>
</dbReference>
<dbReference type="InterPro" id="IPR006158">
    <property type="entry name" value="Cobalamin-bd"/>
</dbReference>
<evidence type="ECO:0000256" key="4">
    <source>
        <dbReference type="ARBA" id="ARBA00023004"/>
    </source>
</evidence>
<evidence type="ECO:0000256" key="3">
    <source>
        <dbReference type="ARBA" id="ARBA00022723"/>
    </source>
</evidence>
<feature type="domain" description="Radical SAM core" evidence="7">
    <location>
        <begin position="326"/>
        <end position="561"/>
    </location>
</feature>
<proteinExistence type="predicted"/>
<comment type="cofactor">
    <cofactor evidence="1">
        <name>[4Fe-4S] cluster</name>
        <dbReference type="ChEBI" id="CHEBI:49883"/>
    </cofactor>
</comment>
<dbReference type="InterPro" id="IPR023404">
    <property type="entry name" value="rSAM_horseshoe"/>
</dbReference>
<dbReference type="SFLD" id="SFLDG01082">
    <property type="entry name" value="B12-binding_domain_containing"/>
    <property type="match status" value="1"/>
</dbReference>
<dbReference type="SMART" id="SM00729">
    <property type="entry name" value="Elp3"/>
    <property type="match status" value="1"/>
</dbReference>
<dbReference type="Gene3D" id="3.80.30.20">
    <property type="entry name" value="tm_1862 like domain"/>
    <property type="match status" value="1"/>
</dbReference>
<keyword evidence="4" id="KW-0408">Iron</keyword>
<dbReference type="RefSeq" id="WP_019245335.1">
    <property type="nucleotide sequence ID" value="NZ_CAPH01000007.1"/>
</dbReference>
<gene>
    <name evidence="8" type="ORF">NQ491_00465</name>
</gene>
<evidence type="ECO:0000256" key="5">
    <source>
        <dbReference type="ARBA" id="ARBA00023014"/>
    </source>
</evidence>
<organism evidence="8 9">
    <name type="scientific">Alistipes ihumii AP11</name>
    <dbReference type="NCBI Taxonomy" id="1211813"/>
    <lineage>
        <taxon>Bacteria</taxon>
        <taxon>Pseudomonadati</taxon>
        <taxon>Bacteroidota</taxon>
        <taxon>Bacteroidia</taxon>
        <taxon>Bacteroidales</taxon>
        <taxon>Rikenellaceae</taxon>
        <taxon>Alistipes</taxon>
    </lineage>
</organism>
<protein>
    <submittedName>
        <fullName evidence="8">Radical SAM protein</fullName>
    </submittedName>
</protein>
<evidence type="ECO:0000313" key="9">
    <source>
        <dbReference type="Proteomes" id="UP001059295"/>
    </source>
</evidence>
<dbReference type="PANTHER" id="PTHR43409:SF7">
    <property type="entry name" value="BLL1977 PROTEIN"/>
    <property type="match status" value="1"/>
</dbReference>
<dbReference type="SFLD" id="SFLDS00029">
    <property type="entry name" value="Radical_SAM"/>
    <property type="match status" value="1"/>
</dbReference>
<evidence type="ECO:0000313" key="8">
    <source>
        <dbReference type="EMBL" id="UWN57283.1"/>
    </source>
</evidence>
<evidence type="ECO:0000259" key="6">
    <source>
        <dbReference type="PROSITE" id="PS51332"/>
    </source>
</evidence>
<reference evidence="8" key="1">
    <citation type="journal article" date="2022" name="Cell">
        <title>Design, construction, and in vivo augmentation of a complex gut microbiome.</title>
        <authorList>
            <person name="Cheng A.G."/>
            <person name="Ho P.Y."/>
            <person name="Aranda-Diaz A."/>
            <person name="Jain S."/>
            <person name="Yu F.B."/>
            <person name="Meng X."/>
            <person name="Wang M."/>
            <person name="Iakiviak M."/>
            <person name="Nagashima K."/>
            <person name="Zhao A."/>
            <person name="Murugkar P."/>
            <person name="Patil A."/>
            <person name="Atabakhsh K."/>
            <person name="Weakley A."/>
            <person name="Yan J."/>
            <person name="Brumbaugh A.R."/>
            <person name="Higginbottom S."/>
            <person name="Dimas A."/>
            <person name="Shiver A.L."/>
            <person name="Deutschbauer A."/>
            <person name="Neff N."/>
            <person name="Sonnenburg J.L."/>
            <person name="Huang K.C."/>
            <person name="Fischbach M.A."/>
        </authorList>
    </citation>
    <scope>NUCLEOTIDE SEQUENCE</scope>
    <source>
        <strain evidence="8">AP11</strain>
    </source>
</reference>
<evidence type="ECO:0000256" key="2">
    <source>
        <dbReference type="ARBA" id="ARBA00022691"/>
    </source>
</evidence>
<dbReference type="InterPro" id="IPR007197">
    <property type="entry name" value="rSAM"/>
</dbReference>
<dbReference type="PROSITE" id="PS51918">
    <property type="entry name" value="RADICAL_SAM"/>
    <property type="match status" value="1"/>
</dbReference>
<sequence length="703" mass="79699">MEKLLLVTPPFVQVNCPYPATAYLSGYLRHRGFDVAQADLSVELIGAVFSRDFLERVFELRIPDEDENLERIHAMRTRYTATIDAVVDFLRGRDPGLAQLICTGEFLPQAGRFETIGELSDLFGTLGTAECAKFLCTLYLQDLSDLIRATVTEHFEIVRYGERLAMAIGSFAEIETVLAEPRNPIEERMCELLERKITAERPTVVGFTIPFPGCLLAALRCAQYLKERHPDIRIAAGGGYPSTELRTMSDRGIFRYIDYLILDDGELPLERILLDGELVRTYTRDGYHEGEGNVTHRERGCPDFTGLLFDRYLSLLETTNPMHRLWTDGRWNKMTIAHGCYWAKCAFCDTSLDYIRRYESVPAATFVDWMEEVIRQTGSRSFHFTDEAAPPKLLKEISLEILRRGLCVSWWTNVRFESRYTGDLCLLMAAAGCIAVSGGLEVASDRLLKKMNKGVDIAQAALAMRNFSYAGIMVHAYLMYGFPTQTLQESVDSLEAVRQMFRAGLIDSAFWHRYAMTVHSPSGTDPEAFGVRRRNAHVHAFANNEVAFVENRGYDIRLVGEGLDEALRHYMAGDGLDRPVHKWFAGKTPRTTVDASLIADQMIRPDASRLFDENARVVWIGPPPVRQEDGLVLHGASSARKLKFKPHETEFLLCLMQTASDLSRKFTFGEAAELFRHYSEESFVAFYLSKKWDLMRPLGLLQI</sequence>
<keyword evidence="9" id="KW-1185">Reference proteome</keyword>